<keyword evidence="1" id="KW-0479">Metal-binding</keyword>
<dbReference type="PROSITE" id="PS00028">
    <property type="entry name" value="ZINC_FINGER_C2H2_1"/>
    <property type="match status" value="1"/>
</dbReference>
<keyword evidence="1" id="KW-0863">Zinc-finger</keyword>
<dbReference type="OrthoDB" id="6359816at2759"/>
<dbReference type="Gene3D" id="3.30.160.60">
    <property type="entry name" value="Classic Zinc Finger"/>
    <property type="match status" value="1"/>
</dbReference>
<keyword evidence="4" id="KW-1185">Reference proteome</keyword>
<name>A0A9J6C575_POLVA</name>
<evidence type="ECO:0000256" key="1">
    <source>
        <dbReference type="PROSITE-ProRule" id="PRU00042"/>
    </source>
</evidence>
<dbReference type="GO" id="GO:0008270">
    <property type="term" value="F:zinc ion binding"/>
    <property type="evidence" value="ECO:0007669"/>
    <property type="project" value="UniProtKB-KW"/>
</dbReference>
<dbReference type="PROSITE" id="PS50157">
    <property type="entry name" value="ZINC_FINGER_C2H2_2"/>
    <property type="match status" value="1"/>
</dbReference>
<dbReference type="Proteomes" id="UP001107558">
    <property type="component" value="Chromosome 2"/>
</dbReference>
<dbReference type="SMART" id="SM00355">
    <property type="entry name" value="ZnF_C2H2"/>
    <property type="match status" value="2"/>
</dbReference>
<sequence length="226" mass="26370">MSTIESFCKFCAKSCDNDNSNYLISDSLIKDFIRKISIVINIESEANYVCCSSCFSKIKFFVKFLSSIENAQKMLDNKFSILQKDPLVDDVKIEATEQPIINSKYASNDVNEEENFLDEYHPKEQSEDELWHKKKSKISPKKKIKRFHNDFRCAKCKRSHSSYGDLELHILLCYQNPQQYSCIICHKYFDTTKGLAIHMTTLHNDDESDKSNTIDLFDKTVKRIKK</sequence>
<organism evidence="3 4">
    <name type="scientific">Polypedilum vanderplanki</name>
    <name type="common">Sleeping chironomid midge</name>
    <dbReference type="NCBI Taxonomy" id="319348"/>
    <lineage>
        <taxon>Eukaryota</taxon>
        <taxon>Metazoa</taxon>
        <taxon>Ecdysozoa</taxon>
        <taxon>Arthropoda</taxon>
        <taxon>Hexapoda</taxon>
        <taxon>Insecta</taxon>
        <taxon>Pterygota</taxon>
        <taxon>Neoptera</taxon>
        <taxon>Endopterygota</taxon>
        <taxon>Diptera</taxon>
        <taxon>Nematocera</taxon>
        <taxon>Chironomoidea</taxon>
        <taxon>Chironomidae</taxon>
        <taxon>Chironominae</taxon>
        <taxon>Polypedilum</taxon>
        <taxon>Polypedilum</taxon>
    </lineage>
</organism>
<reference evidence="3" key="1">
    <citation type="submission" date="2021-03" db="EMBL/GenBank/DDBJ databases">
        <title>Chromosome level genome of the anhydrobiotic midge Polypedilum vanderplanki.</title>
        <authorList>
            <person name="Yoshida Y."/>
            <person name="Kikawada T."/>
            <person name="Gusev O."/>
        </authorList>
    </citation>
    <scope>NUCLEOTIDE SEQUENCE</scope>
    <source>
        <strain evidence="3">NIAS01</strain>
        <tissue evidence="3">Whole body or cell culture</tissue>
    </source>
</reference>
<keyword evidence="1" id="KW-0862">Zinc</keyword>
<gene>
    <name evidence="3" type="ORF">PVAND_006543</name>
</gene>
<comment type="caution">
    <text evidence="3">The sequence shown here is derived from an EMBL/GenBank/DDBJ whole genome shotgun (WGS) entry which is preliminary data.</text>
</comment>
<dbReference type="EMBL" id="JADBJN010000002">
    <property type="protein sequence ID" value="KAG5676734.1"/>
    <property type="molecule type" value="Genomic_DNA"/>
</dbReference>
<evidence type="ECO:0000313" key="3">
    <source>
        <dbReference type="EMBL" id="KAG5676734.1"/>
    </source>
</evidence>
<dbReference type="InterPro" id="IPR013087">
    <property type="entry name" value="Znf_C2H2_type"/>
</dbReference>
<accession>A0A9J6C575</accession>
<evidence type="ECO:0000313" key="4">
    <source>
        <dbReference type="Proteomes" id="UP001107558"/>
    </source>
</evidence>
<dbReference type="AlphaFoldDB" id="A0A9J6C575"/>
<feature type="domain" description="C2H2-type" evidence="2">
    <location>
        <begin position="180"/>
        <end position="208"/>
    </location>
</feature>
<evidence type="ECO:0000259" key="2">
    <source>
        <dbReference type="PROSITE" id="PS50157"/>
    </source>
</evidence>
<proteinExistence type="predicted"/>
<protein>
    <recommendedName>
        <fullName evidence="2">C2H2-type domain-containing protein</fullName>
    </recommendedName>
</protein>